<protein>
    <recommendedName>
        <fullName evidence="2">PKD domain-containing protein</fullName>
    </recommendedName>
</protein>
<dbReference type="Gene3D" id="2.60.40.10">
    <property type="entry name" value="Immunoglobulins"/>
    <property type="match status" value="1"/>
</dbReference>
<feature type="domain" description="PKD" evidence="2">
    <location>
        <begin position="109"/>
        <end position="174"/>
    </location>
</feature>
<dbReference type="InterPro" id="IPR000601">
    <property type="entry name" value="PKD_dom"/>
</dbReference>
<gene>
    <name evidence="3" type="ORF">METZ01_LOCUS237565</name>
</gene>
<feature type="compositionally biased region" description="Polar residues" evidence="1">
    <location>
        <begin position="146"/>
        <end position="163"/>
    </location>
</feature>
<feature type="non-terminal residue" evidence="3">
    <location>
        <position position="205"/>
    </location>
</feature>
<dbReference type="SUPFAM" id="SSF49299">
    <property type="entry name" value="PKD domain"/>
    <property type="match status" value="1"/>
</dbReference>
<sequence length="205" mass="21324">MAININHSAGKIKSETDLILDAGATSNIDVSAKIVKNASDPVDPQDLVTKAYHDANVSLGAIDLTLGTNTDGSWDDGAIETWLQSTTVGDAIDDLNEAMLNVQNNTFVKSVDFTANPTTGGAGLNTTLTITAIGNPNRYTVDWGDGNSTTATSDSTPSHTYATNSGSPFDVTVTAFNNSGAGTGSTSNKLRQDYITIFTSDPNAV</sequence>
<evidence type="ECO:0000259" key="2">
    <source>
        <dbReference type="PROSITE" id="PS50093"/>
    </source>
</evidence>
<name>A0A382HDZ9_9ZZZZ</name>
<dbReference type="InterPro" id="IPR035986">
    <property type="entry name" value="PKD_dom_sf"/>
</dbReference>
<dbReference type="PROSITE" id="PS50093">
    <property type="entry name" value="PKD"/>
    <property type="match status" value="1"/>
</dbReference>
<reference evidence="3" key="1">
    <citation type="submission" date="2018-05" db="EMBL/GenBank/DDBJ databases">
        <authorList>
            <person name="Lanie J.A."/>
            <person name="Ng W.-L."/>
            <person name="Kazmierczak K.M."/>
            <person name="Andrzejewski T.M."/>
            <person name="Davidsen T.M."/>
            <person name="Wayne K.J."/>
            <person name="Tettelin H."/>
            <person name="Glass J.I."/>
            <person name="Rusch D."/>
            <person name="Podicherti R."/>
            <person name="Tsui H.-C.T."/>
            <person name="Winkler M.E."/>
        </authorList>
    </citation>
    <scope>NUCLEOTIDE SEQUENCE</scope>
</reference>
<dbReference type="InterPro" id="IPR013783">
    <property type="entry name" value="Ig-like_fold"/>
</dbReference>
<dbReference type="EMBL" id="UINC01060321">
    <property type="protein sequence ID" value="SVB84711.1"/>
    <property type="molecule type" value="Genomic_DNA"/>
</dbReference>
<feature type="region of interest" description="Disordered" evidence="1">
    <location>
        <begin position="144"/>
        <end position="163"/>
    </location>
</feature>
<accession>A0A382HDZ9</accession>
<evidence type="ECO:0000313" key="3">
    <source>
        <dbReference type="EMBL" id="SVB84711.1"/>
    </source>
</evidence>
<proteinExistence type="predicted"/>
<dbReference type="AlphaFoldDB" id="A0A382HDZ9"/>
<organism evidence="3">
    <name type="scientific">marine metagenome</name>
    <dbReference type="NCBI Taxonomy" id="408172"/>
    <lineage>
        <taxon>unclassified sequences</taxon>
        <taxon>metagenomes</taxon>
        <taxon>ecological metagenomes</taxon>
    </lineage>
</organism>
<evidence type="ECO:0000256" key="1">
    <source>
        <dbReference type="SAM" id="MobiDB-lite"/>
    </source>
</evidence>